<dbReference type="Pfam" id="PF01740">
    <property type="entry name" value="STAS"/>
    <property type="match status" value="1"/>
</dbReference>
<dbReference type="AlphaFoldDB" id="A0A6I3I5A5"/>
<protein>
    <recommendedName>
        <fullName evidence="2">Anti-sigma factor antagonist</fullName>
    </recommendedName>
</protein>
<evidence type="ECO:0000313" key="5">
    <source>
        <dbReference type="Proteomes" id="UP000431092"/>
    </source>
</evidence>
<comment type="caution">
    <text evidence="4">The sequence shown here is derived from an EMBL/GenBank/DDBJ whole genome shotgun (WGS) entry which is preliminary data.</text>
</comment>
<dbReference type="SUPFAM" id="SSF52091">
    <property type="entry name" value="SpoIIaa-like"/>
    <property type="match status" value="1"/>
</dbReference>
<dbReference type="GO" id="GO:0043856">
    <property type="term" value="F:anti-sigma factor antagonist activity"/>
    <property type="evidence" value="ECO:0007669"/>
    <property type="project" value="InterPro"/>
</dbReference>
<dbReference type="CDD" id="cd07043">
    <property type="entry name" value="STAS_anti-anti-sigma_factors"/>
    <property type="match status" value="1"/>
</dbReference>
<evidence type="ECO:0000256" key="1">
    <source>
        <dbReference type="ARBA" id="ARBA00009013"/>
    </source>
</evidence>
<keyword evidence="5" id="KW-1185">Reference proteome</keyword>
<organism evidence="4 5">
    <name type="scientific">Arsenicicoccus cauae</name>
    <dbReference type="NCBI Taxonomy" id="2663847"/>
    <lineage>
        <taxon>Bacteria</taxon>
        <taxon>Bacillati</taxon>
        <taxon>Actinomycetota</taxon>
        <taxon>Actinomycetes</taxon>
        <taxon>Micrococcales</taxon>
        <taxon>Intrasporangiaceae</taxon>
        <taxon>Arsenicicoccus</taxon>
    </lineage>
</organism>
<name>A0A6I3I5A5_9MICO</name>
<dbReference type="PANTHER" id="PTHR33495">
    <property type="entry name" value="ANTI-SIGMA FACTOR ANTAGONIST TM_1081-RELATED-RELATED"/>
    <property type="match status" value="1"/>
</dbReference>
<dbReference type="PANTHER" id="PTHR33495:SF2">
    <property type="entry name" value="ANTI-SIGMA FACTOR ANTAGONIST TM_1081-RELATED"/>
    <property type="match status" value="1"/>
</dbReference>
<feature type="domain" description="STAS" evidence="3">
    <location>
        <begin position="42"/>
        <end position="133"/>
    </location>
</feature>
<sequence>MPRARGRAAETAPSAVEAAAVRPPCGATYSGPGPGQGGPMTVHLTPTVLRDRVTIRVTGELDLVQAPRLRDAIDTVVTAGARQVVLDLQDLDFIDSDAIDTIVTCLRLMRPLGCDLGVVASREAIVRPFTSTGTDSVVRLVRDAGELGEVCGLAAARDRRRGGAMAAVAPRSKAS</sequence>
<reference evidence="4 5" key="1">
    <citation type="submission" date="2019-11" db="EMBL/GenBank/DDBJ databases">
        <title>Whole genome sequencing identifies a novel species of the genus Arsenicicoccus isolated from human blood.</title>
        <authorList>
            <person name="Jeong J.H."/>
            <person name="Kweon O.J."/>
            <person name="Kim H.R."/>
            <person name="Kim T.-H."/>
            <person name="Ha S.-M."/>
            <person name="Lee M.-K."/>
        </authorList>
    </citation>
    <scope>NUCLEOTIDE SEQUENCE [LARGE SCALE GENOMIC DNA]</scope>
    <source>
        <strain evidence="4 5">MKL-02</strain>
    </source>
</reference>
<dbReference type="InterPro" id="IPR003658">
    <property type="entry name" value="Anti-sigma_ant"/>
</dbReference>
<dbReference type="PROSITE" id="PS50801">
    <property type="entry name" value="STAS"/>
    <property type="match status" value="1"/>
</dbReference>
<dbReference type="EMBL" id="WLVL01000019">
    <property type="protein sequence ID" value="MTB71354.1"/>
    <property type="molecule type" value="Genomic_DNA"/>
</dbReference>
<gene>
    <name evidence="4" type="ORF">GGG17_05095</name>
</gene>
<dbReference type="Proteomes" id="UP000431092">
    <property type="component" value="Unassembled WGS sequence"/>
</dbReference>
<dbReference type="InterPro" id="IPR002645">
    <property type="entry name" value="STAS_dom"/>
</dbReference>
<dbReference type="Gene3D" id="3.30.750.24">
    <property type="entry name" value="STAS domain"/>
    <property type="match status" value="1"/>
</dbReference>
<dbReference type="NCBIfam" id="TIGR00377">
    <property type="entry name" value="ant_ant_sig"/>
    <property type="match status" value="1"/>
</dbReference>
<evidence type="ECO:0000259" key="3">
    <source>
        <dbReference type="PROSITE" id="PS50801"/>
    </source>
</evidence>
<evidence type="ECO:0000256" key="2">
    <source>
        <dbReference type="RuleBase" id="RU003749"/>
    </source>
</evidence>
<evidence type="ECO:0000313" key="4">
    <source>
        <dbReference type="EMBL" id="MTB71354.1"/>
    </source>
</evidence>
<comment type="similarity">
    <text evidence="1 2">Belongs to the anti-sigma-factor antagonist family.</text>
</comment>
<dbReference type="InterPro" id="IPR036513">
    <property type="entry name" value="STAS_dom_sf"/>
</dbReference>
<accession>A0A6I3I5A5</accession>
<proteinExistence type="inferred from homology"/>